<reference evidence="3" key="1">
    <citation type="journal article" date="2019" name="Int. J. Syst. Evol. Microbiol.">
        <title>The Global Catalogue of Microorganisms (GCM) 10K type strain sequencing project: providing services to taxonomists for standard genome sequencing and annotation.</title>
        <authorList>
            <consortium name="The Broad Institute Genomics Platform"/>
            <consortium name="The Broad Institute Genome Sequencing Center for Infectious Disease"/>
            <person name="Wu L."/>
            <person name="Ma J."/>
        </authorList>
    </citation>
    <scope>NUCLEOTIDE SEQUENCE [LARGE SCALE GENOMIC DNA]</scope>
    <source>
        <strain evidence="3">CGMCC 4.7682</strain>
    </source>
</reference>
<dbReference type="Gene3D" id="3.90.1170.50">
    <property type="entry name" value="Aldehyde oxidase/xanthine dehydrogenase, a/b hammerhead"/>
    <property type="match status" value="1"/>
</dbReference>
<dbReference type="InterPro" id="IPR037165">
    <property type="entry name" value="AldOxase/xan_DH_Mopterin-bd_sf"/>
</dbReference>
<dbReference type="NCBIfam" id="TIGR03196">
    <property type="entry name" value="pucD"/>
    <property type="match status" value="1"/>
</dbReference>
<dbReference type="Proteomes" id="UP001595764">
    <property type="component" value="Unassembled WGS sequence"/>
</dbReference>
<dbReference type="SMART" id="SM01008">
    <property type="entry name" value="Ald_Xan_dh_C"/>
    <property type="match status" value="1"/>
</dbReference>
<dbReference type="InterPro" id="IPR046867">
    <property type="entry name" value="AldOxase/xan_DH_MoCoBD2"/>
</dbReference>
<dbReference type="EC" id="1.17.1.4" evidence="2"/>
<organism evidence="2 3">
    <name type="scientific">Amycolatopsis halotolerans</name>
    <dbReference type="NCBI Taxonomy" id="330083"/>
    <lineage>
        <taxon>Bacteria</taxon>
        <taxon>Bacillati</taxon>
        <taxon>Actinomycetota</taxon>
        <taxon>Actinomycetes</taxon>
        <taxon>Pseudonocardiales</taxon>
        <taxon>Pseudonocardiaceae</taxon>
        <taxon>Amycolatopsis</taxon>
    </lineage>
</organism>
<dbReference type="Gene3D" id="3.30.365.10">
    <property type="entry name" value="Aldehyde oxidase/xanthine dehydrogenase, molybdopterin binding domain"/>
    <property type="match status" value="4"/>
</dbReference>
<sequence>MVTVDSLVRAAETGKAAGVGESALRPDGTAKVTGRFAYSSDLWIEGMVWATTLRSPYAAARIRSIDTSKALAQPGVHAVLTHEDVPGAKTYGMKSADQPVLAVDEVRYHGEPVALVAADDPETARQAAKLIIVDYEPLTPVTDPMTVLDEGVRPIHPDGNLVRHVKIRHGDLSRARAEADVVVTGEYEVGMQDQAFLGPESGLAIPSEDGGVELYVSSQWLHKDLEQLAPCLGLPPEKVRLTLAGVGGAFGGREDLSVHVHACMLALRLGRPVKMSYNRYESFFGHVHRHPAKMRYEHGATKDGRLVYVKARLVLDGGAYTSTSPVVIANACYFVTGAYDVPNAEIDGLAVFTNNPPCGAMRGFGAVQSAYGCESNMDKLAHELGMDPMELRLRNAMTTGTVLPTGQAVDGPAPVAELLQALRDRPLPPAAASDLLSLPGGAANTTHGEGVRRGVGYAVGVKAIGYSGGVDDISTARVTLAVVNGAPVVSVHTAAAECGQGVTTVQSQVASTELGVSRVVVLPADTQIGDAGSASASRMTWMSTGAVQGACRHLARELLRRASTASGLPALSLGNDQVLDTAGRPVCAIADLVGSETLSHTFEYHHRPTQGIDPETGQGDAHIAFAFAAHRAVVDVDVELGLVKVVELATAQDVGKAMNPLAVEGQIEGGSVQGLGLALMEEILVDAEGRVRNPSFTDYLIPTVLDVPPMPISLFEFPHPDSPYGLNGVGEPPTLSSTPAILNALRSATGLALPNAPIRPDDIALAGDRGAGLGVAS</sequence>
<dbReference type="InterPro" id="IPR008274">
    <property type="entry name" value="AldOxase/xan_DH_MoCoBD1"/>
</dbReference>
<proteinExistence type="predicted"/>
<feature type="domain" description="Aldehyde oxidase/xanthine dehydrogenase a/b hammerhead" evidence="1">
    <location>
        <begin position="33"/>
        <end position="139"/>
    </location>
</feature>
<accession>A0ABV7QMN1</accession>
<dbReference type="SUPFAM" id="SSF56003">
    <property type="entry name" value="Molybdenum cofactor-binding domain"/>
    <property type="match status" value="1"/>
</dbReference>
<comment type="caution">
    <text evidence="2">The sequence shown here is derived from an EMBL/GenBank/DDBJ whole genome shotgun (WGS) entry which is preliminary data.</text>
</comment>
<dbReference type="Pfam" id="PF02738">
    <property type="entry name" value="MoCoBD_1"/>
    <property type="match status" value="1"/>
</dbReference>
<evidence type="ECO:0000313" key="2">
    <source>
        <dbReference type="EMBL" id="MFC3514443.1"/>
    </source>
</evidence>
<dbReference type="InterPro" id="IPR016208">
    <property type="entry name" value="Ald_Oxase/xanthine_DH-like"/>
</dbReference>
<name>A0ABV7QMN1_9PSEU</name>
<dbReference type="EMBL" id="JBHRWI010000040">
    <property type="protein sequence ID" value="MFC3514443.1"/>
    <property type="molecule type" value="Genomic_DNA"/>
</dbReference>
<dbReference type="InterPro" id="IPR036856">
    <property type="entry name" value="Ald_Oxase/Xan_DH_a/b_sf"/>
</dbReference>
<dbReference type="Pfam" id="PF20256">
    <property type="entry name" value="MoCoBD_2"/>
    <property type="match status" value="1"/>
</dbReference>
<dbReference type="PANTHER" id="PTHR11908:SF157">
    <property type="entry name" value="XANTHINE DEHYDROGENASE SUBUNIT D-RELATED"/>
    <property type="match status" value="1"/>
</dbReference>
<dbReference type="GO" id="GO:0004854">
    <property type="term" value="F:xanthine dehydrogenase activity"/>
    <property type="evidence" value="ECO:0007669"/>
    <property type="project" value="UniProtKB-EC"/>
</dbReference>
<dbReference type="PANTHER" id="PTHR11908">
    <property type="entry name" value="XANTHINE DEHYDROGENASE"/>
    <property type="match status" value="1"/>
</dbReference>
<evidence type="ECO:0000259" key="1">
    <source>
        <dbReference type="SMART" id="SM01008"/>
    </source>
</evidence>
<dbReference type="RefSeq" id="WP_377868325.1">
    <property type="nucleotide sequence ID" value="NZ_JBHMAY010000005.1"/>
</dbReference>
<dbReference type="Pfam" id="PF01315">
    <property type="entry name" value="Ald_Xan_dh_C"/>
    <property type="match status" value="1"/>
</dbReference>
<evidence type="ECO:0000313" key="3">
    <source>
        <dbReference type="Proteomes" id="UP001595764"/>
    </source>
</evidence>
<dbReference type="SUPFAM" id="SSF54665">
    <property type="entry name" value="CO dehydrogenase molybdoprotein N-domain-like"/>
    <property type="match status" value="1"/>
</dbReference>
<protein>
    <submittedName>
        <fullName evidence="2">Xanthine dehydrogenase subunit D</fullName>
        <ecNumber evidence="2">1.17.1.4</ecNumber>
    </submittedName>
</protein>
<dbReference type="InterPro" id="IPR000674">
    <property type="entry name" value="Ald_Oxase/Xan_DH_a/b"/>
</dbReference>
<gene>
    <name evidence="2" type="primary">pucD</name>
    <name evidence="2" type="ORF">ACFORO_30035</name>
</gene>
<keyword evidence="3" id="KW-1185">Reference proteome</keyword>
<keyword evidence="2" id="KW-0560">Oxidoreductase</keyword>
<dbReference type="InterPro" id="IPR017609">
    <property type="entry name" value="Xanthine_dehydrogenase_dsu"/>
</dbReference>